<sequence>MNKIKKRILSTLLVALPLVTIASAIACTSITDPSDPKIDHQKDLETASKELTAKTEGWGLTGRNAFALTFKNLEKQLEKYKESVKVGSQREVITLLENLFGKPFTKILDGISVSRITITSLDNTSATLSINLKKDDATLNDIKVKVINFKEPDSALETIKHELENQTFEFKYLTYDLAANKFVAVENPTLKFASTAAKEYEDILHKPATENGGDDGVLSTLLIQT</sequence>
<comment type="caution">
    <text evidence="3">The sequence shown here is derived from an EMBL/GenBank/DDBJ whole genome shotgun (WGS) entry which is preliminary data.</text>
</comment>
<evidence type="ECO:0000256" key="2">
    <source>
        <dbReference type="SAM" id="SignalP"/>
    </source>
</evidence>
<feature type="chain" id="PRO_5045068173" description="Lipoprotein" evidence="2">
    <location>
        <begin position="27"/>
        <end position="225"/>
    </location>
</feature>
<reference evidence="3" key="1">
    <citation type="submission" date="2017-08" db="EMBL/GenBank/DDBJ databases">
        <authorList>
            <person name="Alvarez-Ponce D."/>
            <person name="Weitzman C.L."/>
            <person name="Tillett R.L."/>
            <person name="Sandmeier F.C."/>
            <person name="Tracy C.R."/>
        </authorList>
    </citation>
    <scope>NUCLEOTIDE SEQUENCE [LARGE SCALE GENOMIC DNA]</scope>
    <source>
        <strain evidence="3">PS6</strain>
    </source>
</reference>
<evidence type="ECO:0000313" key="4">
    <source>
        <dbReference type="Proteomes" id="UP000217033"/>
    </source>
</evidence>
<evidence type="ECO:0000313" key="3">
    <source>
        <dbReference type="EMBL" id="PAF54667.1"/>
    </source>
</evidence>
<proteinExistence type="predicted"/>
<evidence type="ECO:0008006" key="5">
    <source>
        <dbReference type="Google" id="ProtNLM"/>
    </source>
</evidence>
<dbReference type="Proteomes" id="UP000217033">
    <property type="component" value="Unassembled WGS sequence"/>
</dbReference>
<evidence type="ECO:0000256" key="1">
    <source>
        <dbReference type="SAM" id="Coils"/>
    </source>
</evidence>
<dbReference type="RefSeq" id="WP_084232003.1">
    <property type="nucleotide sequence ID" value="NZ_FWXE01000002.1"/>
</dbReference>
<protein>
    <recommendedName>
        <fullName evidence="5">Lipoprotein</fullName>
    </recommendedName>
</protein>
<gene>
    <name evidence="3" type="ORF">CJF60_02930</name>
</gene>
<keyword evidence="1" id="KW-0175">Coiled coil</keyword>
<feature type="signal peptide" evidence="2">
    <location>
        <begin position="1"/>
        <end position="26"/>
    </location>
</feature>
<keyword evidence="4" id="KW-1185">Reference proteome</keyword>
<dbReference type="PROSITE" id="PS51257">
    <property type="entry name" value="PROKAR_LIPOPROTEIN"/>
    <property type="match status" value="1"/>
</dbReference>
<name>A0ABX4H448_9BACT</name>
<feature type="coiled-coil region" evidence="1">
    <location>
        <begin position="63"/>
        <end position="90"/>
    </location>
</feature>
<dbReference type="EMBL" id="NQMN01000002">
    <property type="protein sequence ID" value="PAF54667.1"/>
    <property type="molecule type" value="Genomic_DNA"/>
</dbReference>
<organism evidence="3 4">
    <name type="scientific">Mycoplasmopsis agassizii</name>
    <dbReference type="NCBI Taxonomy" id="33922"/>
    <lineage>
        <taxon>Bacteria</taxon>
        <taxon>Bacillati</taxon>
        <taxon>Mycoplasmatota</taxon>
        <taxon>Mycoplasmoidales</taxon>
        <taxon>Metamycoplasmataceae</taxon>
        <taxon>Mycoplasmopsis</taxon>
    </lineage>
</organism>
<keyword evidence="2" id="KW-0732">Signal</keyword>
<accession>A0ABX4H448</accession>